<dbReference type="PIRSF" id="PIRSF021328">
    <property type="entry name" value="UCP021328"/>
    <property type="match status" value="1"/>
</dbReference>
<organism evidence="2 3">
    <name type="scientific">Paenibacillus rhizosphaerae</name>
    <dbReference type="NCBI Taxonomy" id="297318"/>
    <lineage>
        <taxon>Bacteria</taxon>
        <taxon>Bacillati</taxon>
        <taxon>Bacillota</taxon>
        <taxon>Bacilli</taxon>
        <taxon>Bacillales</taxon>
        <taxon>Paenibacillaceae</taxon>
        <taxon>Paenibacillus</taxon>
    </lineage>
</organism>
<evidence type="ECO:0000313" key="2">
    <source>
        <dbReference type="EMBL" id="OMF52970.1"/>
    </source>
</evidence>
<evidence type="ECO:0000313" key="3">
    <source>
        <dbReference type="Proteomes" id="UP000187172"/>
    </source>
</evidence>
<protein>
    <recommendedName>
        <fullName evidence="4">DUF2992 domain-containing protein</fullName>
    </recommendedName>
</protein>
<dbReference type="Proteomes" id="UP000187172">
    <property type="component" value="Unassembled WGS sequence"/>
</dbReference>
<comment type="caution">
    <text evidence="2">The sequence shown here is derived from an EMBL/GenBank/DDBJ whole genome shotgun (WGS) entry which is preliminary data.</text>
</comment>
<reference evidence="2 3" key="1">
    <citation type="submission" date="2016-11" db="EMBL/GenBank/DDBJ databases">
        <title>Paenibacillus species isolates.</title>
        <authorList>
            <person name="Beno S.M."/>
        </authorList>
    </citation>
    <scope>NUCLEOTIDE SEQUENCE [LARGE SCALE GENOMIC DNA]</scope>
    <source>
        <strain evidence="2 3">FSL R5-0378</strain>
    </source>
</reference>
<dbReference type="AlphaFoldDB" id="A0A1R1EME8"/>
<proteinExistence type="predicted"/>
<keyword evidence="3" id="KW-1185">Reference proteome</keyword>
<evidence type="ECO:0008006" key="4">
    <source>
        <dbReference type="Google" id="ProtNLM"/>
    </source>
</evidence>
<dbReference type="RefSeq" id="WP_076171836.1">
    <property type="nucleotide sequence ID" value="NZ_MRTP01000005.1"/>
</dbReference>
<name>A0A1R1EME8_9BACL</name>
<evidence type="ECO:0000256" key="1">
    <source>
        <dbReference type="SAM" id="MobiDB-lite"/>
    </source>
</evidence>
<dbReference type="EMBL" id="MRTP01000005">
    <property type="protein sequence ID" value="OMF52970.1"/>
    <property type="molecule type" value="Genomic_DNA"/>
</dbReference>
<accession>A0A1R1EME8</accession>
<dbReference type="STRING" id="297318.BK138_18795"/>
<feature type="region of interest" description="Disordered" evidence="1">
    <location>
        <begin position="73"/>
        <end position="114"/>
    </location>
</feature>
<gene>
    <name evidence="2" type="ORF">BK138_18795</name>
</gene>
<dbReference type="InterPro" id="IPR016787">
    <property type="entry name" value="UCP021328"/>
</dbReference>
<sequence length="136" mass="15437">MKLTVFFEDPYWVGVVEVQEADGLKAGCHVFGSEPSLQEVWEYVMNDLPALVERLSCSVPAARLPVKSVNPKRLARQAAKESRSRGVSTQSQEALRLELEKSKKQRTCRNREQREALAAYKREIAVRKAKAKHRGK</sequence>
<dbReference type="Pfam" id="PF11208">
    <property type="entry name" value="DUF2992"/>
    <property type="match status" value="1"/>
</dbReference>